<dbReference type="InterPro" id="IPR036533">
    <property type="entry name" value="BAG_dom_sf"/>
</dbReference>
<feature type="coiled-coil region" evidence="1">
    <location>
        <begin position="453"/>
        <end position="480"/>
    </location>
</feature>
<dbReference type="Gene3D" id="1.20.58.120">
    <property type="entry name" value="BAG domain"/>
    <property type="match status" value="1"/>
</dbReference>
<proteinExistence type="predicted"/>
<feature type="compositionally biased region" description="Basic and acidic residues" evidence="2">
    <location>
        <begin position="250"/>
        <end position="269"/>
    </location>
</feature>
<protein>
    <recommendedName>
        <fullName evidence="3">BAG domain-containing protein</fullName>
    </recommendedName>
</protein>
<feature type="compositionally biased region" description="Low complexity" evidence="2">
    <location>
        <begin position="353"/>
        <end position="367"/>
    </location>
</feature>
<evidence type="ECO:0000259" key="3">
    <source>
        <dbReference type="PROSITE" id="PS51035"/>
    </source>
</evidence>
<dbReference type="AlphaFoldDB" id="A0A5D3AME9"/>
<keyword evidence="1" id="KW-0175">Coiled coil</keyword>
<feature type="non-terminal residue" evidence="4">
    <location>
        <position position="607"/>
    </location>
</feature>
<feature type="region of interest" description="Disordered" evidence="2">
    <location>
        <begin position="145"/>
        <end position="170"/>
    </location>
</feature>
<dbReference type="GO" id="GO:0051087">
    <property type="term" value="F:protein-folding chaperone binding"/>
    <property type="evidence" value="ECO:0007669"/>
    <property type="project" value="InterPro"/>
</dbReference>
<gene>
    <name evidence="4" type="ORF">B9479_008285</name>
</gene>
<dbReference type="EMBL" id="NIDF01000372">
    <property type="protein sequence ID" value="TYJ51160.1"/>
    <property type="molecule type" value="Genomic_DNA"/>
</dbReference>
<dbReference type="InterPro" id="IPR003103">
    <property type="entry name" value="BAG_domain"/>
</dbReference>
<dbReference type="Proteomes" id="UP000322245">
    <property type="component" value="Unassembled WGS sequence"/>
</dbReference>
<dbReference type="PROSITE" id="PS51035">
    <property type="entry name" value="BAG"/>
    <property type="match status" value="1"/>
</dbReference>
<reference evidence="4 5" key="1">
    <citation type="submission" date="2017-05" db="EMBL/GenBank/DDBJ databases">
        <title>The Genome Sequence of Tsuchiyaea wingfieldii DSM 27421.</title>
        <authorList>
            <person name="Cuomo C."/>
            <person name="Passer A."/>
            <person name="Billmyre B."/>
            <person name="Heitman J."/>
        </authorList>
    </citation>
    <scope>NUCLEOTIDE SEQUENCE [LARGE SCALE GENOMIC DNA]</scope>
    <source>
        <strain evidence="4 5">DSM 27421</strain>
    </source>
</reference>
<feature type="domain" description="BAG" evidence="3">
    <location>
        <begin position="434"/>
        <end position="474"/>
    </location>
</feature>
<evidence type="ECO:0000313" key="5">
    <source>
        <dbReference type="Proteomes" id="UP000322245"/>
    </source>
</evidence>
<sequence length="607" mass="68858">MPFYTTFEPSFDYAFPAQPRYTYSPFYAEPTHHYPFHTRAPTPTRQPVYESDSGLDDEEQAVLAQLAAIRQKREQLKATQAREAARAAKAKAQREAMIKAELAQALVREQEKKRKQEEERKREEERERRAVFARAMEQANMQREKKRLAQTEAHNRQDHRAIKPASPSHTDLNNILSALFGINLAPSDEEEEGESEHEEAEVSVPILSPQCTSAACCQSDKPTPTDDEALVKSQIAQAIARRQAIEQEEENRRNQEEQERKQQELEKRRAFVQAMTEKNQQREKQRLAQAQAKNRQPKPISHDNQDLQNLLNAFFGVHPPTSEDSEQSDVESEASEDPRPQRRAAPVKSEVKATAPATANAPVAPQPETTPEAAETVSPAFTILNNMDTQLAQLKSSFTFPSHLSFAHSTPNGQTPPLLFNRTNAAYHAQTNALLQLLLQADTVISEGQPEVRKARKEMVKKVEAEIRKMEEKRDEIWEEVRIRRESGEEAEPGDDEERSWSDCSPTDIGVCLALVARAPTCKTDTNSDYFKWPVTLKEVLMGAQYMQHKRQNRNGIYVDLQMISEDPGSDLSPLQIAQKTSPPNVLRASAFFRGRRGVETKWSENS</sequence>
<comment type="caution">
    <text evidence="4">The sequence shown here is derived from an EMBL/GenBank/DDBJ whole genome shotgun (WGS) entry which is preliminary data.</text>
</comment>
<feature type="region of interest" description="Disordered" evidence="2">
    <location>
        <begin position="240"/>
        <end position="374"/>
    </location>
</feature>
<accession>A0A5D3AME9</accession>
<organism evidence="4 5">
    <name type="scientific">Cryptococcus floricola</name>
    <dbReference type="NCBI Taxonomy" id="2591691"/>
    <lineage>
        <taxon>Eukaryota</taxon>
        <taxon>Fungi</taxon>
        <taxon>Dikarya</taxon>
        <taxon>Basidiomycota</taxon>
        <taxon>Agaricomycotina</taxon>
        <taxon>Tremellomycetes</taxon>
        <taxon>Tremellales</taxon>
        <taxon>Cryptococcaceae</taxon>
        <taxon>Cryptococcus</taxon>
    </lineage>
</organism>
<keyword evidence="5" id="KW-1185">Reference proteome</keyword>
<evidence type="ECO:0000313" key="4">
    <source>
        <dbReference type="EMBL" id="TYJ51160.1"/>
    </source>
</evidence>
<evidence type="ECO:0000256" key="2">
    <source>
        <dbReference type="SAM" id="MobiDB-lite"/>
    </source>
</evidence>
<feature type="region of interest" description="Disordered" evidence="2">
    <location>
        <begin position="109"/>
        <end position="128"/>
    </location>
</feature>
<name>A0A5D3AME9_9TREE</name>
<dbReference type="SUPFAM" id="SSF63491">
    <property type="entry name" value="BAG domain"/>
    <property type="match status" value="1"/>
</dbReference>
<feature type="compositionally biased region" description="Acidic residues" evidence="2">
    <location>
        <begin position="323"/>
        <end position="335"/>
    </location>
</feature>
<feature type="compositionally biased region" description="Basic and acidic residues" evidence="2">
    <location>
        <begin position="147"/>
        <end position="161"/>
    </location>
</feature>
<evidence type="ECO:0000256" key="1">
    <source>
        <dbReference type="SAM" id="Coils"/>
    </source>
</evidence>
<dbReference type="Pfam" id="PF02179">
    <property type="entry name" value="BAG"/>
    <property type="match status" value="1"/>
</dbReference>